<dbReference type="PANTHER" id="PTHR34737:SF2">
    <property type="entry name" value="EF-HAND DOMAIN-CONTAINING PROTEIN"/>
    <property type="match status" value="1"/>
</dbReference>
<keyword evidence="3" id="KW-1185">Reference proteome</keyword>
<dbReference type="InterPro" id="IPR055313">
    <property type="entry name" value="Temptin-like"/>
</dbReference>
<evidence type="ECO:0000313" key="5">
    <source>
        <dbReference type="RefSeq" id="XP_022326254.1"/>
    </source>
</evidence>
<feature type="domain" description="Temptin Cys/Cys disulfide" evidence="2">
    <location>
        <begin position="15"/>
        <end position="96"/>
    </location>
</feature>
<evidence type="ECO:0000313" key="4">
    <source>
        <dbReference type="RefSeq" id="XP_022322215.1"/>
    </source>
</evidence>
<protein>
    <submittedName>
        <fullName evidence="4 5">Temptin-like</fullName>
    </submittedName>
</protein>
<proteinExistence type="predicted"/>
<evidence type="ECO:0000256" key="1">
    <source>
        <dbReference type="SAM" id="SignalP"/>
    </source>
</evidence>
<name>A0A8B8DFC9_CRAVI</name>
<dbReference type="Pfam" id="PF24784">
    <property type="entry name" value="Temptin_C"/>
    <property type="match status" value="1"/>
</dbReference>
<gene>
    <name evidence="5" type="primary">LOC111126132</name>
    <name evidence="4" type="synonym">LOC111123866</name>
</gene>
<dbReference type="InterPro" id="IPR057626">
    <property type="entry name" value="S-S_Temptin"/>
</dbReference>
<dbReference type="Proteomes" id="UP000694844">
    <property type="component" value="Chromosome 3"/>
</dbReference>
<accession>A0A8B8DFC9</accession>
<dbReference type="GeneID" id="111126132"/>
<dbReference type="RefSeq" id="XP_022326254.1">
    <property type="nucleotide sequence ID" value="XM_022470546.1"/>
</dbReference>
<dbReference type="AlphaFoldDB" id="A0A8B8DFC9"/>
<feature type="chain" id="PRO_5044666273" evidence="1">
    <location>
        <begin position="18"/>
        <end position="150"/>
    </location>
</feature>
<keyword evidence="1" id="KW-0732">Signal</keyword>
<sequence length="150" mass="16499">MLRAAILGCILVSLVHALPQYRDRILNGHNVPNPCCPGRTWDRVGHASPSGTQLNRFGSDFSANGHRFTEQLCLADSDGDGVRNGQELGLITTQYNLETLCRFLVEYNMNPRAIAFLQYRGLLGNANSHPGICDQTGPMSNCRPPPNCRC</sequence>
<evidence type="ECO:0000259" key="2">
    <source>
        <dbReference type="Pfam" id="PF24784"/>
    </source>
</evidence>
<dbReference type="KEGG" id="cvn:111126132"/>
<dbReference type="PANTHER" id="PTHR34737">
    <property type="entry name" value="EF-HAND DOMAIN-CONTAINING PROTEIN"/>
    <property type="match status" value="1"/>
</dbReference>
<dbReference type="OrthoDB" id="6045376at2759"/>
<feature type="signal peptide" evidence="1">
    <location>
        <begin position="1"/>
        <end position="17"/>
    </location>
</feature>
<organism evidence="3 5">
    <name type="scientific">Crassostrea virginica</name>
    <name type="common">Eastern oyster</name>
    <dbReference type="NCBI Taxonomy" id="6565"/>
    <lineage>
        <taxon>Eukaryota</taxon>
        <taxon>Metazoa</taxon>
        <taxon>Spiralia</taxon>
        <taxon>Lophotrochozoa</taxon>
        <taxon>Mollusca</taxon>
        <taxon>Bivalvia</taxon>
        <taxon>Autobranchia</taxon>
        <taxon>Pteriomorphia</taxon>
        <taxon>Ostreida</taxon>
        <taxon>Ostreoidea</taxon>
        <taxon>Ostreidae</taxon>
        <taxon>Crassostrea</taxon>
    </lineage>
</organism>
<evidence type="ECO:0000313" key="3">
    <source>
        <dbReference type="Proteomes" id="UP000694844"/>
    </source>
</evidence>
<dbReference type="RefSeq" id="XP_022322215.1">
    <property type="nucleotide sequence ID" value="XM_022466507.1"/>
</dbReference>
<dbReference type="KEGG" id="cvn:111123866"/>
<reference evidence="4 5" key="1">
    <citation type="submission" date="2025-04" db="UniProtKB">
        <authorList>
            <consortium name="RefSeq"/>
        </authorList>
    </citation>
    <scope>IDENTIFICATION</scope>
    <source>
        <tissue evidence="4 5">Whole sample</tissue>
    </source>
</reference>